<feature type="region of interest" description="Disordered" evidence="1">
    <location>
        <begin position="36"/>
        <end position="65"/>
    </location>
</feature>
<keyword evidence="3" id="KW-1185">Reference proteome</keyword>
<gene>
    <name evidence="2" type="ORF">E2562_031431</name>
</gene>
<comment type="caution">
    <text evidence="2">The sequence shown here is derived from an EMBL/GenBank/DDBJ whole genome shotgun (WGS) entry which is preliminary data.</text>
</comment>
<sequence>MGLTVGVDGVEACRGGTAGEERGGGLVEEECADAELEEQERARGRGRAAGGGGGEEEGVPGVGDWRPEAGGLLVVWCRDLVGLVT</sequence>
<dbReference type="Proteomes" id="UP000479710">
    <property type="component" value="Unassembled WGS sequence"/>
</dbReference>
<evidence type="ECO:0000313" key="3">
    <source>
        <dbReference type="Proteomes" id="UP000479710"/>
    </source>
</evidence>
<accession>A0A6G1C198</accession>
<dbReference type="AlphaFoldDB" id="A0A6G1C198"/>
<dbReference type="EMBL" id="SPHZ02000011">
    <property type="protein sequence ID" value="KAF0893896.1"/>
    <property type="molecule type" value="Genomic_DNA"/>
</dbReference>
<evidence type="ECO:0000256" key="1">
    <source>
        <dbReference type="SAM" id="MobiDB-lite"/>
    </source>
</evidence>
<evidence type="ECO:0008006" key="4">
    <source>
        <dbReference type="Google" id="ProtNLM"/>
    </source>
</evidence>
<evidence type="ECO:0000313" key="2">
    <source>
        <dbReference type="EMBL" id="KAF0893896.1"/>
    </source>
</evidence>
<protein>
    <recommendedName>
        <fullName evidence="4">DUF834 domain-containing protein</fullName>
    </recommendedName>
</protein>
<organism evidence="2 3">
    <name type="scientific">Oryza meyeriana var. granulata</name>
    <dbReference type="NCBI Taxonomy" id="110450"/>
    <lineage>
        <taxon>Eukaryota</taxon>
        <taxon>Viridiplantae</taxon>
        <taxon>Streptophyta</taxon>
        <taxon>Embryophyta</taxon>
        <taxon>Tracheophyta</taxon>
        <taxon>Spermatophyta</taxon>
        <taxon>Magnoliopsida</taxon>
        <taxon>Liliopsida</taxon>
        <taxon>Poales</taxon>
        <taxon>Poaceae</taxon>
        <taxon>BOP clade</taxon>
        <taxon>Oryzoideae</taxon>
        <taxon>Oryzeae</taxon>
        <taxon>Oryzinae</taxon>
        <taxon>Oryza</taxon>
        <taxon>Oryza meyeriana</taxon>
    </lineage>
</organism>
<name>A0A6G1C198_9ORYZ</name>
<reference evidence="2 3" key="1">
    <citation type="submission" date="2019-11" db="EMBL/GenBank/DDBJ databases">
        <title>Whole genome sequence of Oryza granulata.</title>
        <authorList>
            <person name="Li W."/>
        </authorList>
    </citation>
    <scope>NUCLEOTIDE SEQUENCE [LARGE SCALE GENOMIC DNA]</scope>
    <source>
        <strain evidence="3">cv. Menghai</strain>
        <tissue evidence="2">Leaf</tissue>
    </source>
</reference>
<proteinExistence type="predicted"/>